<dbReference type="VEuPathDB" id="FungiDB:ACJ73_03727"/>
<dbReference type="GO" id="GO:0050684">
    <property type="term" value="P:regulation of mRNA processing"/>
    <property type="evidence" value="ECO:0007669"/>
    <property type="project" value="TreeGrafter"/>
</dbReference>
<evidence type="ECO:0000256" key="7">
    <source>
        <dbReference type="ARBA" id="ARBA00047899"/>
    </source>
</evidence>
<dbReference type="GO" id="GO:0000245">
    <property type="term" value="P:spliceosomal complex assembly"/>
    <property type="evidence" value="ECO:0007669"/>
    <property type="project" value="TreeGrafter"/>
</dbReference>
<dbReference type="Proteomes" id="UP000242791">
    <property type="component" value="Unassembled WGS sequence"/>
</dbReference>
<protein>
    <recommendedName>
        <fullName evidence="1">non-specific serine/threonine protein kinase</fullName>
        <ecNumber evidence="1">2.7.11.1</ecNumber>
    </recommendedName>
</protein>
<comment type="catalytic activity">
    <reaction evidence="7">
        <text>L-threonyl-[protein] + ATP = O-phospho-L-threonyl-[protein] + ADP + H(+)</text>
        <dbReference type="Rhea" id="RHEA:46608"/>
        <dbReference type="Rhea" id="RHEA-COMP:11060"/>
        <dbReference type="Rhea" id="RHEA-COMP:11605"/>
        <dbReference type="ChEBI" id="CHEBI:15378"/>
        <dbReference type="ChEBI" id="CHEBI:30013"/>
        <dbReference type="ChEBI" id="CHEBI:30616"/>
        <dbReference type="ChEBI" id="CHEBI:61977"/>
        <dbReference type="ChEBI" id="CHEBI:456216"/>
        <dbReference type="EC" id="2.7.11.1"/>
    </reaction>
</comment>
<dbReference type="InterPro" id="IPR051334">
    <property type="entry name" value="SRPK"/>
</dbReference>
<dbReference type="GO" id="GO:0005524">
    <property type="term" value="F:ATP binding"/>
    <property type="evidence" value="ECO:0007669"/>
    <property type="project" value="UniProtKB-KW"/>
</dbReference>
<dbReference type="GO" id="GO:0004674">
    <property type="term" value="F:protein serine/threonine kinase activity"/>
    <property type="evidence" value="ECO:0007669"/>
    <property type="project" value="UniProtKB-KW"/>
</dbReference>
<evidence type="ECO:0000256" key="5">
    <source>
        <dbReference type="ARBA" id="ARBA00022777"/>
    </source>
</evidence>
<evidence type="ECO:0000256" key="1">
    <source>
        <dbReference type="ARBA" id="ARBA00012513"/>
    </source>
</evidence>
<keyword evidence="5" id="KW-0418">Kinase</keyword>
<evidence type="ECO:0000256" key="4">
    <source>
        <dbReference type="ARBA" id="ARBA00022741"/>
    </source>
</evidence>
<dbReference type="PANTHER" id="PTHR47634">
    <property type="entry name" value="PROTEIN KINASE DOMAIN-CONTAINING PROTEIN-RELATED"/>
    <property type="match status" value="1"/>
</dbReference>
<dbReference type="Gene3D" id="3.30.200.20">
    <property type="entry name" value="Phosphorylase Kinase, domain 1"/>
    <property type="match status" value="1"/>
</dbReference>
<evidence type="ECO:0000313" key="9">
    <source>
        <dbReference type="EMBL" id="OJD24903.1"/>
    </source>
</evidence>
<keyword evidence="4" id="KW-0547">Nucleotide-binding</keyword>
<gene>
    <name evidence="9" type="ORF">ACJ73_03727</name>
</gene>
<keyword evidence="10" id="KW-1185">Reference proteome</keyword>
<dbReference type="EMBL" id="LGTZ01000467">
    <property type="protein sequence ID" value="OJD24903.1"/>
    <property type="molecule type" value="Genomic_DNA"/>
</dbReference>
<dbReference type="Gene3D" id="1.10.510.10">
    <property type="entry name" value="Transferase(Phosphotransferase) domain 1"/>
    <property type="match status" value="1"/>
</dbReference>
<evidence type="ECO:0000256" key="3">
    <source>
        <dbReference type="ARBA" id="ARBA00022679"/>
    </source>
</evidence>
<comment type="caution">
    <text evidence="9">The sequence shown here is derived from an EMBL/GenBank/DDBJ whole genome shotgun (WGS) entry which is preliminary data.</text>
</comment>
<organism evidence="9 10">
    <name type="scientific">Blastomyces percursus</name>
    <dbReference type="NCBI Taxonomy" id="1658174"/>
    <lineage>
        <taxon>Eukaryota</taxon>
        <taxon>Fungi</taxon>
        <taxon>Dikarya</taxon>
        <taxon>Ascomycota</taxon>
        <taxon>Pezizomycotina</taxon>
        <taxon>Eurotiomycetes</taxon>
        <taxon>Eurotiomycetidae</taxon>
        <taxon>Onygenales</taxon>
        <taxon>Ajellomycetaceae</taxon>
        <taxon>Blastomyces</taxon>
    </lineage>
</organism>
<dbReference type="EC" id="2.7.11.1" evidence="1"/>
<evidence type="ECO:0000256" key="8">
    <source>
        <dbReference type="ARBA" id="ARBA00048679"/>
    </source>
</evidence>
<dbReference type="AlphaFoldDB" id="A0A1J9R8S2"/>
<proteinExistence type="predicted"/>
<keyword evidence="6" id="KW-0067">ATP-binding</keyword>
<comment type="catalytic activity">
    <reaction evidence="8">
        <text>L-seryl-[protein] + ATP = O-phospho-L-seryl-[protein] + ADP + H(+)</text>
        <dbReference type="Rhea" id="RHEA:17989"/>
        <dbReference type="Rhea" id="RHEA-COMP:9863"/>
        <dbReference type="Rhea" id="RHEA-COMP:11604"/>
        <dbReference type="ChEBI" id="CHEBI:15378"/>
        <dbReference type="ChEBI" id="CHEBI:29999"/>
        <dbReference type="ChEBI" id="CHEBI:30616"/>
        <dbReference type="ChEBI" id="CHEBI:83421"/>
        <dbReference type="ChEBI" id="CHEBI:456216"/>
        <dbReference type="EC" id="2.7.11.1"/>
    </reaction>
</comment>
<evidence type="ECO:0000256" key="2">
    <source>
        <dbReference type="ARBA" id="ARBA00022527"/>
    </source>
</evidence>
<name>A0A1J9R8S2_9EURO</name>
<keyword evidence="3" id="KW-0808">Transferase</keyword>
<evidence type="ECO:0000313" key="10">
    <source>
        <dbReference type="Proteomes" id="UP000242791"/>
    </source>
</evidence>
<sequence>MFESGKFSKSDIRLLASLVTAPVQQPGYAVIQDHGYVTLKSDHAGHQCLTMLLDSFKVAGPYGQHICLVHQPLGMSLNELKMRARGKVFTKGVLRSSIRKILAAVVDYLHMEAYIIRTDKSSGFDETMNAANCS</sequence>
<dbReference type="PANTHER" id="PTHR47634:SF9">
    <property type="entry name" value="PROTEIN KINASE DOMAIN-CONTAINING PROTEIN-RELATED"/>
    <property type="match status" value="1"/>
</dbReference>
<evidence type="ECO:0000256" key="6">
    <source>
        <dbReference type="ARBA" id="ARBA00022840"/>
    </source>
</evidence>
<reference evidence="9 10" key="1">
    <citation type="submission" date="2015-08" db="EMBL/GenBank/DDBJ databases">
        <title>Emmonsia species relationships and genome sequence.</title>
        <authorList>
            <person name="Cuomo C.A."/>
            <person name="Schwartz I.S."/>
            <person name="Kenyon C."/>
            <person name="De Hoog G.S."/>
            <person name="Govender N.P."/>
            <person name="Botha A."/>
            <person name="Moreno L."/>
            <person name="De Vries M."/>
            <person name="Munoz J.F."/>
            <person name="Stielow J.B."/>
        </authorList>
    </citation>
    <scope>NUCLEOTIDE SEQUENCE [LARGE SCALE GENOMIC DNA]</scope>
    <source>
        <strain evidence="9 10">EI222</strain>
    </source>
</reference>
<keyword evidence="2" id="KW-0723">Serine/threonine-protein kinase</keyword>
<dbReference type="OrthoDB" id="5979581at2759"/>
<accession>A0A1J9R8S2</accession>
<dbReference type="STRING" id="1658174.A0A1J9R8S2"/>